<proteinExistence type="predicted"/>
<evidence type="ECO:0000313" key="2">
    <source>
        <dbReference type="Proteomes" id="UP000326799"/>
    </source>
</evidence>
<reference evidence="1 2" key="1">
    <citation type="submission" date="2019-04" db="EMBL/GenBank/DDBJ databases">
        <title>Fungal friends and foes A comparative genomics study of 23 Aspergillus species from section Flavi.</title>
        <authorList>
            <consortium name="DOE Joint Genome Institute"/>
            <person name="Kjaerbolling I."/>
            <person name="Vesth T.C."/>
            <person name="Frisvad J.C."/>
            <person name="Nybo J.L."/>
            <person name="Theobald S."/>
            <person name="Kildgaard S."/>
            <person name="Petersen T.I."/>
            <person name="Kuo A."/>
            <person name="Sato A."/>
            <person name="Lyhne E.K."/>
            <person name="Kogle M.E."/>
            <person name="Wiebenga A."/>
            <person name="Kun R.S."/>
            <person name="Lubbers R.J."/>
            <person name="Makela M.R."/>
            <person name="Barry K."/>
            <person name="Chovatia M."/>
            <person name="Clum A."/>
            <person name="Daum C."/>
            <person name="Haridas S."/>
            <person name="He G."/>
            <person name="LaButti K."/>
            <person name="Lipzen A."/>
            <person name="Mondo S."/>
            <person name="Pangilinan J."/>
            <person name="Riley R."/>
            <person name="Salamov A."/>
            <person name="Simmons B.A."/>
            <person name="Magnuson J.K."/>
            <person name="Henrissat B."/>
            <person name="Mortensen U.H."/>
            <person name="Larsen T.O."/>
            <person name="De vries R.P."/>
            <person name="Grigoriev I.V."/>
            <person name="Machida M."/>
            <person name="Baker S.E."/>
            <person name="Andersen M.R."/>
        </authorList>
    </citation>
    <scope>NUCLEOTIDE SEQUENCE [LARGE SCALE GENOMIC DNA]</scope>
    <source>
        <strain evidence="1 2">CBS 126849</strain>
    </source>
</reference>
<evidence type="ECO:0000313" key="1">
    <source>
        <dbReference type="EMBL" id="KAB8215078.1"/>
    </source>
</evidence>
<protein>
    <submittedName>
        <fullName evidence="1">Uncharacterized protein</fullName>
    </submittedName>
</protein>
<sequence length="79" mass="8909">MTVFMAQTVCKIHVTTTRYTRCPTSCTKVRRILVTMGCPSFAATGQTCQDPREVYLGQTITRGQCPNHKDEGFAEYDTR</sequence>
<dbReference type="AlphaFoldDB" id="A0A5N6ECE2"/>
<keyword evidence="2" id="KW-1185">Reference proteome</keyword>
<name>A0A5N6ECE2_9EURO</name>
<accession>A0A5N6ECE2</accession>
<dbReference type="Proteomes" id="UP000326799">
    <property type="component" value="Unassembled WGS sequence"/>
</dbReference>
<organism evidence="1 2">
    <name type="scientific">Aspergillus novoparasiticus</name>
    <dbReference type="NCBI Taxonomy" id="986946"/>
    <lineage>
        <taxon>Eukaryota</taxon>
        <taxon>Fungi</taxon>
        <taxon>Dikarya</taxon>
        <taxon>Ascomycota</taxon>
        <taxon>Pezizomycotina</taxon>
        <taxon>Eurotiomycetes</taxon>
        <taxon>Eurotiomycetidae</taxon>
        <taxon>Eurotiales</taxon>
        <taxon>Aspergillaceae</taxon>
        <taxon>Aspergillus</taxon>
        <taxon>Aspergillus subgen. Circumdati</taxon>
    </lineage>
</organism>
<gene>
    <name evidence="1" type="ORF">BDV33DRAFT_181541</name>
</gene>
<dbReference type="EMBL" id="ML733513">
    <property type="protein sequence ID" value="KAB8215078.1"/>
    <property type="molecule type" value="Genomic_DNA"/>
</dbReference>